<proteinExistence type="predicted"/>
<feature type="non-terminal residue" evidence="2">
    <location>
        <position position="1"/>
    </location>
</feature>
<evidence type="ECO:0000313" key="2">
    <source>
        <dbReference type="EMBL" id="KAF1955442.1"/>
    </source>
</evidence>
<dbReference type="Pfam" id="PF06985">
    <property type="entry name" value="HET"/>
    <property type="match status" value="1"/>
</dbReference>
<keyword evidence="3" id="KW-1185">Reference proteome</keyword>
<dbReference type="EMBL" id="ML976994">
    <property type="protein sequence ID" value="KAF1955442.1"/>
    <property type="molecule type" value="Genomic_DNA"/>
</dbReference>
<dbReference type="Proteomes" id="UP000800035">
    <property type="component" value="Unassembled WGS sequence"/>
</dbReference>
<dbReference type="PANTHER" id="PTHR33112:SF13">
    <property type="entry name" value="HETEROKARYON INCOMPATIBILITY DOMAIN-CONTAINING PROTEIN"/>
    <property type="match status" value="1"/>
</dbReference>
<organism evidence="2 3">
    <name type="scientific">Byssothecium circinans</name>
    <dbReference type="NCBI Taxonomy" id="147558"/>
    <lineage>
        <taxon>Eukaryota</taxon>
        <taxon>Fungi</taxon>
        <taxon>Dikarya</taxon>
        <taxon>Ascomycota</taxon>
        <taxon>Pezizomycotina</taxon>
        <taxon>Dothideomycetes</taxon>
        <taxon>Pleosporomycetidae</taxon>
        <taxon>Pleosporales</taxon>
        <taxon>Massarineae</taxon>
        <taxon>Massarinaceae</taxon>
        <taxon>Byssothecium</taxon>
    </lineage>
</organism>
<evidence type="ECO:0000259" key="1">
    <source>
        <dbReference type="Pfam" id="PF06985"/>
    </source>
</evidence>
<evidence type="ECO:0000313" key="3">
    <source>
        <dbReference type="Proteomes" id="UP000800035"/>
    </source>
</evidence>
<accession>A0A6A5TUW3</accession>
<dbReference type="OrthoDB" id="5362512at2759"/>
<sequence>YIALSYCWGKDQALKLKAANTEQLEQGLPISNLPIVFLDTIKVARKIGVHYLWIDSLCILQDSIVDWVAESAVMPQIYKSAYLTIAASSSSSTSESYLNPDPAKTAEFVKPLKFPLLKRGWTLQERLLSTRMISFGVGELEYLCATTTSCECGAGTATNDWFDEHGLNISAHAVDSREQALHFWYAQVSLYSERDLSKGHDKFPAVSGLARALAPKIGLRYLAGIWEGDLARGLSWLRRKNPRYFDLRIKCAYRAPTWS</sequence>
<reference evidence="2" key="1">
    <citation type="journal article" date="2020" name="Stud. Mycol.">
        <title>101 Dothideomycetes genomes: a test case for predicting lifestyles and emergence of pathogens.</title>
        <authorList>
            <person name="Haridas S."/>
            <person name="Albert R."/>
            <person name="Binder M."/>
            <person name="Bloem J."/>
            <person name="Labutti K."/>
            <person name="Salamov A."/>
            <person name="Andreopoulos B."/>
            <person name="Baker S."/>
            <person name="Barry K."/>
            <person name="Bills G."/>
            <person name="Bluhm B."/>
            <person name="Cannon C."/>
            <person name="Castanera R."/>
            <person name="Culley D."/>
            <person name="Daum C."/>
            <person name="Ezra D."/>
            <person name="Gonzalez J."/>
            <person name="Henrissat B."/>
            <person name="Kuo A."/>
            <person name="Liang C."/>
            <person name="Lipzen A."/>
            <person name="Lutzoni F."/>
            <person name="Magnuson J."/>
            <person name="Mondo S."/>
            <person name="Nolan M."/>
            <person name="Ohm R."/>
            <person name="Pangilinan J."/>
            <person name="Park H.-J."/>
            <person name="Ramirez L."/>
            <person name="Alfaro M."/>
            <person name="Sun H."/>
            <person name="Tritt A."/>
            <person name="Yoshinaga Y."/>
            <person name="Zwiers L.-H."/>
            <person name="Turgeon B."/>
            <person name="Goodwin S."/>
            <person name="Spatafora J."/>
            <person name="Crous P."/>
            <person name="Grigoriev I."/>
        </authorList>
    </citation>
    <scope>NUCLEOTIDE SEQUENCE</scope>
    <source>
        <strain evidence="2">CBS 675.92</strain>
    </source>
</reference>
<feature type="domain" description="Heterokaryon incompatibility" evidence="1">
    <location>
        <begin position="1"/>
        <end position="99"/>
    </location>
</feature>
<dbReference type="InterPro" id="IPR010730">
    <property type="entry name" value="HET"/>
</dbReference>
<dbReference type="PANTHER" id="PTHR33112">
    <property type="entry name" value="DOMAIN PROTEIN, PUTATIVE-RELATED"/>
    <property type="match status" value="1"/>
</dbReference>
<dbReference type="AlphaFoldDB" id="A0A6A5TUW3"/>
<protein>
    <submittedName>
        <fullName evidence="2">HET-domain-containing protein</fullName>
    </submittedName>
</protein>
<feature type="non-terminal residue" evidence="2">
    <location>
        <position position="259"/>
    </location>
</feature>
<name>A0A6A5TUW3_9PLEO</name>
<gene>
    <name evidence="2" type="ORF">CC80DRAFT_391974</name>
</gene>